<evidence type="ECO:0000313" key="4">
    <source>
        <dbReference type="Proteomes" id="UP000178082"/>
    </source>
</evidence>
<comment type="similarity">
    <text evidence="1">Belongs to the UPF0332 family.</text>
</comment>
<evidence type="ECO:0000256" key="1">
    <source>
        <dbReference type="ARBA" id="ARBA00038248"/>
    </source>
</evidence>
<dbReference type="PANTHER" id="PTHR36565:SF1">
    <property type="entry name" value="UPF0332 PROTEIN TM_1000"/>
    <property type="match status" value="1"/>
</dbReference>
<dbReference type="AlphaFoldDB" id="A0A1F7SNH0"/>
<dbReference type="Proteomes" id="UP000178082">
    <property type="component" value="Unassembled WGS sequence"/>
</dbReference>
<sequence length="156" mass="18461">MIYRDSKEKLSKEGLIKKSPVDYKAIENLMKRAYIDLKTAKRNIEDDQECAYNCAYNAMLRSGLALMFSEGFRPEIKDKHLTIVRFASSVLGDEFEKLINNYDFMRRKRHRFIYEPDIPCSRKEAEDAINTAEEFVSKISKLIREKMPQKEFNFKK</sequence>
<proteinExistence type="inferred from homology"/>
<name>A0A1F7SNH0_9BACT</name>
<dbReference type="Pfam" id="PF05168">
    <property type="entry name" value="HEPN"/>
    <property type="match status" value="1"/>
</dbReference>
<reference evidence="3 4" key="1">
    <citation type="journal article" date="2016" name="Nat. Commun.">
        <title>Thousands of microbial genomes shed light on interconnected biogeochemical processes in an aquifer system.</title>
        <authorList>
            <person name="Anantharaman K."/>
            <person name="Brown C.T."/>
            <person name="Hug L.A."/>
            <person name="Sharon I."/>
            <person name="Castelle C.J."/>
            <person name="Probst A.J."/>
            <person name="Thomas B.C."/>
            <person name="Singh A."/>
            <person name="Wilkins M.J."/>
            <person name="Karaoz U."/>
            <person name="Brodie E.L."/>
            <person name="Williams K.H."/>
            <person name="Hubbard S.S."/>
            <person name="Banfield J.F."/>
        </authorList>
    </citation>
    <scope>NUCLEOTIDE SEQUENCE [LARGE SCALE GENOMIC DNA]</scope>
</reference>
<comment type="caution">
    <text evidence="3">The sequence shown here is derived from an EMBL/GenBank/DDBJ whole genome shotgun (WGS) entry which is preliminary data.</text>
</comment>
<dbReference type="Gene3D" id="1.20.120.330">
    <property type="entry name" value="Nucleotidyltransferases domain 2"/>
    <property type="match status" value="1"/>
</dbReference>
<feature type="domain" description="HEPN" evidence="2">
    <location>
        <begin position="27"/>
        <end position="139"/>
    </location>
</feature>
<organism evidence="3 4">
    <name type="scientific">Candidatus Schekmanbacteria bacterium RIFCSPLOWO2_12_FULL_38_15</name>
    <dbReference type="NCBI Taxonomy" id="1817883"/>
    <lineage>
        <taxon>Bacteria</taxon>
        <taxon>Candidatus Schekmaniibacteriota</taxon>
    </lineage>
</organism>
<accession>A0A1F7SNH0</accession>
<dbReference type="EMBL" id="MGDI01000002">
    <property type="protein sequence ID" value="OGL55321.1"/>
    <property type="molecule type" value="Genomic_DNA"/>
</dbReference>
<gene>
    <name evidence="3" type="ORF">A3G31_04775</name>
</gene>
<dbReference type="InterPro" id="IPR052226">
    <property type="entry name" value="UPF0332_toxin"/>
</dbReference>
<protein>
    <recommendedName>
        <fullName evidence="2">HEPN domain-containing protein</fullName>
    </recommendedName>
</protein>
<evidence type="ECO:0000259" key="2">
    <source>
        <dbReference type="Pfam" id="PF05168"/>
    </source>
</evidence>
<dbReference type="PANTHER" id="PTHR36565">
    <property type="entry name" value="UPF0332 PROTEIN TM_1000"/>
    <property type="match status" value="1"/>
</dbReference>
<evidence type="ECO:0000313" key="3">
    <source>
        <dbReference type="EMBL" id="OGL55321.1"/>
    </source>
</evidence>
<dbReference type="STRING" id="1817883.A3G31_04775"/>
<dbReference type="InterPro" id="IPR007842">
    <property type="entry name" value="HEPN_dom"/>
</dbReference>